<proteinExistence type="predicted"/>
<reference evidence="2 3" key="1">
    <citation type="journal article" date="2019" name="PLoS ONE">
        <title>Comparative genome analysis indicates high evolutionary potential of pathogenicity genes in Colletotrichum tanaceti.</title>
        <authorList>
            <person name="Lelwala R.V."/>
            <person name="Korhonen P.K."/>
            <person name="Young N.D."/>
            <person name="Scott J.B."/>
            <person name="Ades P.A."/>
            <person name="Gasser R.B."/>
            <person name="Taylor P.W.J."/>
        </authorList>
    </citation>
    <scope>NUCLEOTIDE SEQUENCE [LARGE SCALE GENOMIC DNA]</scope>
    <source>
        <strain evidence="2">BRIP57314</strain>
    </source>
</reference>
<dbReference type="AlphaFoldDB" id="A0A4U6X454"/>
<dbReference type="Proteomes" id="UP000310108">
    <property type="component" value="Unassembled WGS sequence"/>
</dbReference>
<organism evidence="2 3">
    <name type="scientific">Colletotrichum tanaceti</name>
    <dbReference type="NCBI Taxonomy" id="1306861"/>
    <lineage>
        <taxon>Eukaryota</taxon>
        <taxon>Fungi</taxon>
        <taxon>Dikarya</taxon>
        <taxon>Ascomycota</taxon>
        <taxon>Pezizomycotina</taxon>
        <taxon>Sordariomycetes</taxon>
        <taxon>Hypocreomycetidae</taxon>
        <taxon>Glomerellales</taxon>
        <taxon>Glomerellaceae</taxon>
        <taxon>Colletotrichum</taxon>
        <taxon>Colletotrichum destructivum species complex</taxon>
    </lineage>
</organism>
<name>A0A4U6X454_9PEZI</name>
<evidence type="ECO:0000313" key="3">
    <source>
        <dbReference type="Proteomes" id="UP000310108"/>
    </source>
</evidence>
<feature type="region of interest" description="Disordered" evidence="1">
    <location>
        <begin position="25"/>
        <end position="57"/>
    </location>
</feature>
<keyword evidence="3" id="KW-1185">Reference proteome</keyword>
<evidence type="ECO:0000313" key="2">
    <source>
        <dbReference type="EMBL" id="TKW49794.1"/>
    </source>
</evidence>
<protein>
    <submittedName>
        <fullName evidence="2">Uncharacterized protein</fullName>
    </submittedName>
</protein>
<evidence type="ECO:0000256" key="1">
    <source>
        <dbReference type="SAM" id="MobiDB-lite"/>
    </source>
</evidence>
<accession>A0A4U6X454</accession>
<comment type="caution">
    <text evidence="2">The sequence shown here is derived from an EMBL/GenBank/DDBJ whole genome shotgun (WGS) entry which is preliminary data.</text>
</comment>
<sequence length="111" mass="12394">MTKYQILARSANVDEGLAPVTTEMFSSKERTASGKKVTSSKSKEAHPLDKPGPSGGSHLAMLRDALVKFDTTDQRQRIEEKKIDLEEAFLALKSRARPEVKAEISDERHLR</sequence>
<dbReference type="EMBL" id="PJEX01000480">
    <property type="protein sequence ID" value="TKW49794.1"/>
    <property type="molecule type" value="Genomic_DNA"/>
</dbReference>
<gene>
    <name evidence="2" type="ORF">CTA1_4399</name>
</gene>